<reference evidence="3" key="1">
    <citation type="journal article" date="2014" name="Int. J. Syst. Evol. Microbiol.">
        <title>Complete genome sequence of Corynebacterium casei LMG S-19264T (=DSM 44701T), isolated from a smear-ripened cheese.</title>
        <authorList>
            <consortium name="US DOE Joint Genome Institute (JGI-PGF)"/>
            <person name="Walter F."/>
            <person name="Albersmeier A."/>
            <person name="Kalinowski J."/>
            <person name="Ruckert C."/>
        </authorList>
    </citation>
    <scope>NUCLEOTIDE SEQUENCE</scope>
    <source>
        <strain evidence="3">JCM 4815</strain>
    </source>
</reference>
<dbReference type="InterPro" id="IPR003346">
    <property type="entry name" value="Transposase_20"/>
</dbReference>
<dbReference type="GO" id="GO:0004803">
    <property type="term" value="F:transposase activity"/>
    <property type="evidence" value="ECO:0007669"/>
    <property type="project" value="InterPro"/>
</dbReference>
<dbReference type="Pfam" id="PF01548">
    <property type="entry name" value="DEDD_Tnp_IS110"/>
    <property type="match status" value="1"/>
</dbReference>
<dbReference type="PANTHER" id="PTHR33055">
    <property type="entry name" value="TRANSPOSASE FOR INSERTION SEQUENCE ELEMENT IS1111A"/>
    <property type="match status" value="1"/>
</dbReference>
<accession>A0A918UGF1</accession>
<reference evidence="3" key="2">
    <citation type="submission" date="2020-09" db="EMBL/GenBank/DDBJ databases">
        <authorList>
            <person name="Sun Q."/>
            <person name="Ohkuma M."/>
        </authorList>
    </citation>
    <scope>NUCLEOTIDE SEQUENCE</scope>
    <source>
        <strain evidence="3">JCM 4815</strain>
    </source>
</reference>
<evidence type="ECO:0000259" key="1">
    <source>
        <dbReference type="Pfam" id="PF01548"/>
    </source>
</evidence>
<dbReference type="Pfam" id="PF02371">
    <property type="entry name" value="Transposase_20"/>
    <property type="match status" value="1"/>
</dbReference>
<proteinExistence type="predicted"/>
<comment type="caution">
    <text evidence="3">The sequence shown here is derived from an EMBL/GenBank/DDBJ whole genome shotgun (WGS) entry which is preliminary data.</text>
</comment>
<dbReference type="AlphaFoldDB" id="A0A918UGF1"/>
<dbReference type="GO" id="GO:0003677">
    <property type="term" value="F:DNA binding"/>
    <property type="evidence" value="ECO:0007669"/>
    <property type="project" value="InterPro"/>
</dbReference>
<dbReference type="InterPro" id="IPR002525">
    <property type="entry name" value="Transp_IS110-like_N"/>
</dbReference>
<evidence type="ECO:0008006" key="5">
    <source>
        <dbReference type="Google" id="ProtNLM"/>
    </source>
</evidence>
<name>A0A918UGF1_9ACTN</name>
<feature type="domain" description="Transposase IS116/IS110/IS902 C-terminal" evidence="2">
    <location>
        <begin position="221"/>
        <end position="295"/>
    </location>
</feature>
<organism evidence="3 4">
    <name type="scientific">Streptomyces poonensis</name>
    <dbReference type="NCBI Taxonomy" id="68255"/>
    <lineage>
        <taxon>Bacteria</taxon>
        <taxon>Bacillati</taxon>
        <taxon>Actinomycetota</taxon>
        <taxon>Actinomycetes</taxon>
        <taxon>Kitasatosporales</taxon>
        <taxon>Streptomycetaceae</taxon>
        <taxon>Streptomyces</taxon>
    </lineage>
</organism>
<feature type="domain" description="Transposase IS110-like N-terminal" evidence="1">
    <location>
        <begin position="13"/>
        <end position="155"/>
    </location>
</feature>
<evidence type="ECO:0000313" key="4">
    <source>
        <dbReference type="Proteomes" id="UP000622166"/>
    </source>
</evidence>
<dbReference type="InterPro" id="IPR047650">
    <property type="entry name" value="Transpos_IS110"/>
</dbReference>
<dbReference type="PANTHER" id="PTHR33055:SF15">
    <property type="entry name" value="TRANSPOSASE-RELATED"/>
    <property type="match status" value="1"/>
</dbReference>
<protein>
    <recommendedName>
        <fullName evidence="5">Transposase</fullName>
    </recommendedName>
</protein>
<evidence type="ECO:0000313" key="3">
    <source>
        <dbReference type="EMBL" id="GGZ04353.1"/>
    </source>
</evidence>
<dbReference type="EMBL" id="BMVW01000003">
    <property type="protein sequence ID" value="GGZ04353.1"/>
    <property type="molecule type" value="Genomic_DNA"/>
</dbReference>
<dbReference type="NCBIfam" id="NF033542">
    <property type="entry name" value="transpos_IS110"/>
    <property type="match status" value="1"/>
</dbReference>
<dbReference type="GO" id="GO:0006313">
    <property type="term" value="P:DNA transposition"/>
    <property type="evidence" value="ECO:0007669"/>
    <property type="project" value="InterPro"/>
</dbReference>
<evidence type="ECO:0000259" key="2">
    <source>
        <dbReference type="Pfam" id="PF02371"/>
    </source>
</evidence>
<sequence length="312" mass="33921">MDREQAYGGPQIVGMDLHARRSVLLRMTPEGRHLGRARIDNSAAALKAQIASAGPHPKVVLEAGYGWYWAVDTLREAGAEVHLAHPLGVKMFTYRRVKTDDRDAADLADPLRMGRLPEAWIAPPRTREVRELVRYRHKLLTMRTSAKVQIHAVLAKAGLRVPVSDLFGRAGGDWLAQISLHGSYRTRVASLLRLIAFLEKKEITDIEKLTAQALADDAGYRAVQTIPGIGPVFAAVMVAEIGDVTRFGGPAPLCSWAGLTPRHRASDTKVRRGSITQQGSPLLRWACVEAVQRCTSDSSAAASSTTTAASPP</sequence>
<gene>
    <name evidence="3" type="ORF">GCM10010365_24130</name>
</gene>
<keyword evidence="4" id="KW-1185">Reference proteome</keyword>
<dbReference type="Proteomes" id="UP000622166">
    <property type="component" value="Unassembled WGS sequence"/>
</dbReference>